<dbReference type="InterPro" id="IPR014729">
    <property type="entry name" value="Rossmann-like_a/b/a_fold"/>
</dbReference>
<evidence type="ECO:0000256" key="1">
    <source>
        <dbReference type="ARBA" id="ARBA00005189"/>
    </source>
</evidence>
<dbReference type="InterPro" id="IPR044608">
    <property type="entry name" value="Ect1/PCYT2"/>
</dbReference>
<reference evidence="14 16" key="1">
    <citation type="submission" date="2015-11" db="EMBL/GenBank/DDBJ databases">
        <title>Aspergillus lentulus strain IFM 54703T.</title>
        <authorList>
            <person name="Kusuya Y."/>
            <person name="Sakai K."/>
            <person name="Kamei K."/>
            <person name="Takahashi H."/>
            <person name="Yaguchi T."/>
        </authorList>
    </citation>
    <scope>NUCLEOTIDE SEQUENCE [LARGE SCALE GENOMIC DNA]</scope>
    <source>
        <strain evidence="14 16">IFM 54703</strain>
    </source>
</reference>
<dbReference type="Pfam" id="PF01467">
    <property type="entry name" value="CTP_transf_like"/>
    <property type="match status" value="1"/>
</dbReference>
<evidence type="ECO:0000313" key="14">
    <source>
        <dbReference type="EMBL" id="GAQ07780.1"/>
    </source>
</evidence>
<dbReference type="Proteomes" id="UP000649114">
    <property type="component" value="Unassembled WGS sequence"/>
</dbReference>
<keyword evidence="7" id="KW-0594">Phospholipid biosynthesis</keyword>
<evidence type="ECO:0000256" key="7">
    <source>
        <dbReference type="ARBA" id="ARBA00023209"/>
    </source>
</evidence>
<evidence type="ECO:0000256" key="9">
    <source>
        <dbReference type="ARBA" id="ARBA00024191"/>
    </source>
</evidence>
<dbReference type="GO" id="GO:0006646">
    <property type="term" value="P:phosphatidylethanolamine biosynthetic process"/>
    <property type="evidence" value="ECO:0007669"/>
    <property type="project" value="InterPro"/>
</dbReference>
<reference evidence="15" key="2">
    <citation type="journal article" date="2020" name="bioRxiv">
        <title>Genomic and phenotypic heterogeneity of clinical isolates of the human pathogens Aspergillus fumigatus, Aspergillus lentulus and Aspergillus fumigatiaffinis.</title>
        <authorList>
            <person name="dos Santos R.A.C."/>
            <person name="Steenwyk J.L."/>
            <person name="Rivero-Menendez O."/>
            <person name="Mead M.E."/>
            <person name="Silva L.P."/>
            <person name="Bastos R.W."/>
            <person name="Alastruey-Izquierdo A."/>
            <person name="Goldman G.H."/>
            <person name="Rokas A."/>
        </authorList>
    </citation>
    <scope>NUCLEOTIDE SEQUENCE</scope>
    <source>
        <strain evidence="15">CNM-CM8927</strain>
    </source>
</reference>
<dbReference type="EMBL" id="JAAAPU010000115">
    <property type="protein sequence ID" value="KAF4202128.1"/>
    <property type="molecule type" value="Genomic_DNA"/>
</dbReference>
<dbReference type="InterPro" id="IPR003382">
    <property type="entry name" value="Flavoprotein"/>
</dbReference>
<gene>
    <name evidence="14" type="ORF">ALT_5101</name>
    <name evidence="15" type="ORF">CNMCM8927_000607</name>
</gene>
<evidence type="ECO:0000256" key="2">
    <source>
        <dbReference type="ARBA" id="ARBA00010101"/>
    </source>
</evidence>
<dbReference type="GO" id="GO:0004306">
    <property type="term" value="F:ethanolamine-phosphate cytidylyltransferase activity"/>
    <property type="evidence" value="ECO:0007669"/>
    <property type="project" value="UniProtKB-EC"/>
</dbReference>
<dbReference type="EMBL" id="BCLY01000009">
    <property type="protein sequence ID" value="GAQ07780.1"/>
    <property type="molecule type" value="Genomic_DNA"/>
</dbReference>
<dbReference type="Pfam" id="PF02441">
    <property type="entry name" value="Flavoprotein"/>
    <property type="match status" value="1"/>
</dbReference>
<evidence type="ECO:0000313" key="15">
    <source>
        <dbReference type="EMBL" id="KAF4202128.1"/>
    </source>
</evidence>
<sequence>MSVSPEELVPAPGHWPVDPQDDVPIREDRIWVDGCFDFSHHGHAGAMLQARRLGNELYVGVHSDEAILENKGPTVMTLEERVAAVEACRWATRCIPRAPYVTSLSWVSHYGCKYVVHGDDITSDSNGEDCYRFVKAAGRFRVVKRTPGISTTDLVGRMLLCTKGHFIKSVKDTLAGVEGSDNQEERKQFGVELMQRIRDYATDESGLRPGPQVWSWTGSKPAKVSDTVVEAGAFETLVNGKAIKPGQRVVYVDGGFDLFSSGHIEFLRQVLELEELEGRRRGWYDTEQVEKRLHDFGEDYPPAYVVAGIHDDDVINHWKGLNYPIMNIFERGLCVLQCRYIHAVIFSAPFSPSQLYLEAMPFGVPNVVYHGPTTFIPLTYDPYTAPKRMAEEQFKDKKIHILLAASGSVAAIKLPNIAEALGRHKNVCIRIIVTKSAEKFLSGQSSEQPLLDALKQLPAVDAIYRDEDEWKDPWIRGEPILHIELRKWAHVLLVAPLSANTLAKMTMGIADNLLLSVIRAWDTTGKVDFGLKDRKPVVFVAPAMNTAMWNHPVTKRQLKILTDEWGI</sequence>
<proteinExistence type="inferred from homology"/>
<dbReference type="InterPro" id="IPR041723">
    <property type="entry name" value="CCT"/>
</dbReference>
<evidence type="ECO:0000259" key="13">
    <source>
        <dbReference type="Pfam" id="PF02441"/>
    </source>
</evidence>
<comment type="pathway">
    <text evidence="1">Lipid metabolism.</text>
</comment>
<keyword evidence="6" id="KW-0443">Lipid metabolism</keyword>
<dbReference type="NCBIfam" id="TIGR00125">
    <property type="entry name" value="cyt_tran_rel"/>
    <property type="match status" value="1"/>
</dbReference>
<dbReference type="InterPro" id="IPR004821">
    <property type="entry name" value="Cyt_trans-like"/>
</dbReference>
<keyword evidence="4" id="KW-0808">Transferase</keyword>
<evidence type="ECO:0000256" key="6">
    <source>
        <dbReference type="ARBA" id="ARBA00023098"/>
    </source>
</evidence>
<dbReference type="AlphaFoldDB" id="A0AAN5YK36"/>
<dbReference type="CDD" id="cd02174">
    <property type="entry name" value="CCT"/>
    <property type="match status" value="1"/>
</dbReference>
<feature type="domain" description="Cytidyltransferase-like" evidence="12">
    <location>
        <begin position="32"/>
        <end position="155"/>
    </location>
</feature>
<organism evidence="15 17">
    <name type="scientific">Aspergillus lentulus</name>
    <dbReference type="NCBI Taxonomy" id="293939"/>
    <lineage>
        <taxon>Eukaryota</taxon>
        <taxon>Fungi</taxon>
        <taxon>Dikarya</taxon>
        <taxon>Ascomycota</taxon>
        <taxon>Pezizomycotina</taxon>
        <taxon>Eurotiomycetes</taxon>
        <taxon>Eurotiomycetidae</taxon>
        <taxon>Eurotiales</taxon>
        <taxon>Aspergillaceae</taxon>
        <taxon>Aspergillus</taxon>
        <taxon>Aspergillus subgen. Fumigati</taxon>
    </lineage>
</organism>
<evidence type="ECO:0000256" key="8">
    <source>
        <dbReference type="ARBA" id="ARBA00023264"/>
    </source>
</evidence>
<dbReference type="GO" id="GO:0005737">
    <property type="term" value="C:cytoplasm"/>
    <property type="evidence" value="ECO:0007669"/>
    <property type="project" value="TreeGrafter"/>
</dbReference>
<accession>A0AAN5YK36</accession>
<dbReference type="PANTHER" id="PTHR45780">
    <property type="entry name" value="ETHANOLAMINE-PHOSPHATE CYTIDYLYLTRANSFERASE"/>
    <property type="match status" value="1"/>
</dbReference>
<feature type="domain" description="Flavoprotein" evidence="13">
    <location>
        <begin position="400"/>
        <end position="561"/>
    </location>
</feature>
<evidence type="ECO:0000259" key="12">
    <source>
        <dbReference type="Pfam" id="PF01467"/>
    </source>
</evidence>
<evidence type="ECO:0000256" key="4">
    <source>
        <dbReference type="ARBA" id="ARBA00022679"/>
    </source>
</evidence>
<dbReference type="SUPFAM" id="SSF52507">
    <property type="entry name" value="Homo-oligomeric flavin-containing Cys decarboxylases, HFCD"/>
    <property type="match status" value="1"/>
</dbReference>
<evidence type="ECO:0000256" key="10">
    <source>
        <dbReference type="ARBA" id="ARBA00024221"/>
    </source>
</evidence>
<evidence type="ECO:0000313" key="17">
    <source>
        <dbReference type="Proteomes" id="UP000649114"/>
    </source>
</evidence>
<dbReference type="EC" id="2.7.7.14" evidence="10"/>
<dbReference type="PANTHER" id="PTHR45780:SF2">
    <property type="entry name" value="ETHANOLAMINE-PHOSPHATE CYTIDYLYLTRANSFERASE"/>
    <property type="match status" value="1"/>
</dbReference>
<comment type="similarity">
    <text evidence="2">Belongs to the cytidylyltransferase family.</text>
</comment>
<name>A0AAN5YK36_ASPLE</name>
<evidence type="ECO:0000313" key="16">
    <source>
        <dbReference type="Proteomes" id="UP000051487"/>
    </source>
</evidence>
<reference evidence="15" key="3">
    <citation type="submission" date="2020-04" db="EMBL/GenBank/DDBJ databases">
        <authorList>
            <person name="Santos R.A.C."/>
            <person name="Steenwyk J.L."/>
            <person name="Rivero-Menendez O."/>
            <person name="Mead M.E."/>
            <person name="Silva L.P."/>
            <person name="Bastos R.W."/>
            <person name="Alastruey-Izquierdo A."/>
            <person name="Goldman G.H."/>
            <person name="Rokas A."/>
        </authorList>
    </citation>
    <scope>NUCLEOTIDE SEQUENCE</scope>
    <source>
        <strain evidence="15">CNM-CM8927</strain>
    </source>
</reference>
<dbReference type="InterPro" id="IPR036551">
    <property type="entry name" value="Flavin_trans-like"/>
</dbReference>
<evidence type="ECO:0000256" key="5">
    <source>
        <dbReference type="ARBA" id="ARBA00022695"/>
    </source>
</evidence>
<keyword evidence="3" id="KW-0444">Lipid biosynthesis</keyword>
<keyword evidence="8" id="KW-1208">Phospholipid metabolism</keyword>
<dbReference type="Gene3D" id="3.40.50.620">
    <property type="entry name" value="HUPs"/>
    <property type="match status" value="2"/>
</dbReference>
<dbReference type="Gene3D" id="3.40.50.1950">
    <property type="entry name" value="Flavin prenyltransferase-like"/>
    <property type="match status" value="1"/>
</dbReference>
<dbReference type="Proteomes" id="UP000051487">
    <property type="component" value="Unassembled WGS sequence"/>
</dbReference>
<evidence type="ECO:0000256" key="11">
    <source>
        <dbReference type="ARBA" id="ARBA00031473"/>
    </source>
</evidence>
<protein>
    <recommendedName>
        <fullName evidence="10">ethanolamine-phosphate cytidylyltransferase</fullName>
        <ecNumber evidence="10">2.7.7.14</ecNumber>
    </recommendedName>
    <alternativeName>
        <fullName evidence="11">CTP:phosphoethanolamine cytidylyltransferase</fullName>
    </alternativeName>
</protein>
<comment type="pathway">
    <text evidence="9">Phospholipid metabolism; phosphatidylethanolamine biosynthesis; phosphatidylethanolamine from ethanolamine: step 2/3.</text>
</comment>
<evidence type="ECO:0000256" key="3">
    <source>
        <dbReference type="ARBA" id="ARBA00022516"/>
    </source>
</evidence>
<keyword evidence="5 14" id="KW-0548">Nucleotidyltransferase</keyword>
<comment type="caution">
    <text evidence="15">The sequence shown here is derived from an EMBL/GenBank/DDBJ whole genome shotgun (WGS) entry which is preliminary data.</text>
</comment>
<dbReference type="SUPFAM" id="SSF52374">
    <property type="entry name" value="Nucleotidylyl transferase"/>
    <property type="match status" value="2"/>
</dbReference>